<sequence>MACRHPWRNPLSAVTITIQPVPTAAYYSGNSSQAPLFCPPVTSQSTYETINDQGPRREEGALLPGLVADVCARQSVAASEEAPQPQQLLFPSPILDRLNLEHRDLQTSLVVRMVDPPTRSRE</sequence>
<dbReference type="EMBL" id="KZ824268">
    <property type="protein sequence ID" value="RAL17122.1"/>
    <property type="molecule type" value="Genomic_DNA"/>
</dbReference>
<reference evidence="1 2" key="1">
    <citation type="submission" date="2018-02" db="EMBL/GenBank/DDBJ databases">
        <title>The genomes of Aspergillus section Nigri reveals drivers in fungal speciation.</title>
        <authorList>
            <consortium name="DOE Joint Genome Institute"/>
            <person name="Vesth T.C."/>
            <person name="Nybo J."/>
            <person name="Theobald S."/>
            <person name="Brandl J."/>
            <person name="Frisvad J.C."/>
            <person name="Nielsen K.F."/>
            <person name="Lyhne E.K."/>
            <person name="Kogle M.E."/>
            <person name="Kuo A."/>
            <person name="Riley R."/>
            <person name="Clum A."/>
            <person name="Nolan M."/>
            <person name="Lipzen A."/>
            <person name="Salamov A."/>
            <person name="Henrissat B."/>
            <person name="Wiebenga A."/>
            <person name="De vries R.P."/>
            <person name="Grigoriev I.V."/>
            <person name="Mortensen U.H."/>
            <person name="Andersen M.R."/>
            <person name="Baker S.E."/>
        </authorList>
    </citation>
    <scope>NUCLEOTIDE SEQUENCE [LARGE SCALE GENOMIC DNA]</scope>
    <source>
        <strain evidence="1 2">CBS 101889</strain>
    </source>
</reference>
<gene>
    <name evidence="1" type="ORF">BO97DRAFT_84090</name>
</gene>
<name>A0A395IA80_ASPHC</name>
<dbReference type="VEuPathDB" id="FungiDB:BO97DRAFT_84090"/>
<evidence type="ECO:0000313" key="1">
    <source>
        <dbReference type="EMBL" id="RAL17122.1"/>
    </source>
</evidence>
<dbReference type="Proteomes" id="UP000248961">
    <property type="component" value="Unassembled WGS sequence"/>
</dbReference>
<dbReference type="AlphaFoldDB" id="A0A395IA80"/>
<protein>
    <submittedName>
        <fullName evidence="1">Uncharacterized protein</fullName>
    </submittedName>
</protein>
<organism evidence="1 2">
    <name type="scientific">Aspergillus homomorphus (strain CBS 101889)</name>
    <dbReference type="NCBI Taxonomy" id="1450537"/>
    <lineage>
        <taxon>Eukaryota</taxon>
        <taxon>Fungi</taxon>
        <taxon>Dikarya</taxon>
        <taxon>Ascomycota</taxon>
        <taxon>Pezizomycotina</taxon>
        <taxon>Eurotiomycetes</taxon>
        <taxon>Eurotiomycetidae</taxon>
        <taxon>Eurotiales</taxon>
        <taxon>Aspergillaceae</taxon>
        <taxon>Aspergillus</taxon>
        <taxon>Aspergillus subgen. Circumdati</taxon>
    </lineage>
</organism>
<evidence type="ECO:0000313" key="2">
    <source>
        <dbReference type="Proteomes" id="UP000248961"/>
    </source>
</evidence>
<dbReference type="GeneID" id="37205386"/>
<accession>A0A395IA80</accession>
<dbReference type="RefSeq" id="XP_025556276.1">
    <property type="nucleotide sequence ID" value="XM_025701097.1"/>
</dbReference>
<proteinExistence type="predicted"/>
<keyword evidence="2" id="KW-1185">Reference proteome</keyword>